<keyword evidence="5" id="KW-1185">Reference proteome</keyword>
<gene>
    <name evidence="4" type="ORF">EV702DRAFT_964237</name>
</gene>
<evidence type="ECO:0000313" key="4">
    <source>
        <dbReference type="EMBL" id="KAG1780639.1"/>
    </source>
</evidence>
<feature type="chain" id="PRO_5040342760" description="SWIM-type domain-containing protein" evidence="2">
    <location>
        <begin position="25"/>
        <end position="227"/>
    </location>
</feature>
<evidence type="ECO:0000259" key="3">
    <source>
        <dbReference type="PROSITE" id="PS50966"/>
    </source>
</evidence>
<keyword evidence="1" id="KW-0862">Zinc</keyword>
<accession>A0A9P7A1B3</accession>
<evidence type="ECO:0000313" key="5">
    <source>
        <dbReference type="Proteomes" id="UP000714275"/>
    </source>
</evidence>
<name>A0A9P7A1B3_9AGAM</name>
<dbReference type="Proteomes" id="UP000714275">
    <property type="component" value="Unassembled WGS sequence"/>
</dbReference>
<feature type="signal peptide" evidence="2">
    <location>
        <begin position="1"/>
        <end position="24"/>
    </location>
</feature>
<dbReference type="EMBL" id="JABBWD010000008">
    <property type="protein sequence ID" value="KAG1780639.1"/>
    <property type="molecule type" value="Genomic_DNA"/>
</dbReference>
<protein>
    <recommendedName>
        <fullName evidence="3">SWIM-type domain-containing protein</fullName>
    </recommendedName>
</protein>
<sequence length="227" mass="26359">MHFSKPQVDLLIWILVVKLTPTYYKNIDHLLNDFGRFRELSSWRKEFKRDWLHAVNTPITAPLNPKYRPDPHRWVCTCPNLVKTRFLICKHLVQSVHPVTPTFFLEVQRNRTIPFWAHLLLVPLNSCPPPLATAAIPVPVPGPVNEEEIESGDEASDGVEDDLVDTFCQQLDTKTFQEHMLTHVKNTCDFCDGLEYQIQFNDYRMLTILERNGSSFLRLADNCLSRE</sequence>
<proteinExistence type="predicted"/>
<feature type="domain" description="SWIM-type" evidence="3">
    <location>
        <begin position="67"/>
        <end position="100"/>
    </location>
</feature>
<keyword evidence="1" id="KW-0479">Metal-binding</keyword>
<evidence type="ECO:0000256" key="2">
    <source>
        <dbReference type="SAM" id="SignalP"/>
    </source>
</evidence>
<dbReference type="PROSITE" id="PS50966">
    <property type="entry name" value="ZF_SWIM"/>
    <property type="match status" value="1"/>
</dbReference>
<keyword evidence="2" id="KW-0732">Signal</keyword>
<dbReference type="GO" id="GO:0008270">
    <property type="term" value="F:zinc ion binding"/>
    <property type="evidence" value="ECO:0007669"/>
    <property type="project" value="UniProtKB-KW"/>
</dbReference>
<reference evidence="4" key="1">
    <citation type="journal article" date="2020" name="New Phytol.">
        <title>Comparative genomics reveals dynamic genome evolution in host specialist ectomycorrhizal fungi.</title>
        <authorList>
            <person name="Lofgren L.A."/>
            <person name="Nguyen N.H."/>
            <person name="Vilgalys R."/>
            <person name="Ruytinx J."/>
            <person name="Liao H.L."/>
            <person name="Branco S."/>
            <person name="Kuo A."/>
            <person name="LaButti K."/>
            <person name="Lipzen A."/>
            <person name="Andreopoulos W."/>
            <person name="Pangilinan J."/>
            <person name="Riley R."/>
            <person name="Hundley H."/>
            <person name="Na H."/>
            <person name="Barry K."/>
            <person name="Grigoriev I.V."/>
            <person name="Stajich J.E."/>
            <person name="Kennedy P.G."/>
        </authorList>
    </citation>
    <scope>NUCLEOTIDE SEQUENCE</scope>
    <source>
        <strain evidence="4">DOB743</strain>
    </source>
</reference>
<dbReference type="OrthoDB" id="2686996at2759"/>
<evidence type="ECO:0000256" key="1">
    <source>
        <dbReference type="PROSITE-ProRule" id="PRU00325"/>
    </source>
</evidence>
<organism evidence="4 5">
    <name type="scientific">Suillus placidus</name>
    <dbReference type="NCBI Taxonomy" id="48579"/>
    <lineage>
        <taxon>Eukaryota</taxon>
        <taxon>Fungi</taxon>
        <taxon>Dikarya</taxon>
        <taxon>Basidiomycota</taxon>
        <taxon>Agaricomycotina</taxon>
        <taxon>Agaricomycetes</taxon>
        <taxon>Agaricomycetidae</taxon>
        <taxon>Boletales</taxon>
        <taxon>Suillineae</taxon>
        <taxon>Suillaceae</taxon>
        <taxon>Suillus</taxon>
    </lineage>
</organism>
<comment type="caution">
    <text evidence="4">The sequence shown here is derived from an EMBL/GenBank/DDBJ whole genome shotgun (WGS) entry which is preliminary data.</text>
</comment>
<dbReference type="InterPro" id="IPR007527">
    <property type="entry name" value="Znf_SWIM"/>
</dbReference>
<dbReference type="AlphaFoldDB" id="A0A9P7A1B3"/>
<keyword evidence="1" id="KW-0863">Zinc-finger</keyword>